<organism evidence="12 13">
    <name type="scientific">Anoxynatronum sibiricum</name>
    <dbReference type="NCBI Taxonomy" id="210623"/>
    <lineage>
        <taxon>Bacteria</taxon>
        <taxon>Bacillati</taxon>
        <taxon>Bacillota</taxon>
        <taxon>Clostridia</taxon>
        <taxon>Eubacteriales</taxon>
        <taxon>Clostridiaceae</taxon>
        <taxon>Anoxynatronum</taxon>
    </lineage>
</organism>
<feature type="domain" description="FMN-binding" evidence="11">
    <location>
        <begin position="40"/>
        <end position="114"/>
    </location>
</feature>
<feature type="signal peptide" evidence="10">
    <location>
        <begin position="1"/>
        <end position="28"/>
    </location>
</feature>
<evidence type="ECO:0000313" key="13">
    <source>
        <dbReference type="Proteomes" id="UP001407405"/>
    </source>
</evidence>
<comment type="caution">
    <text evidence="12">The sequence shown here is derived from an EMBL/GenBank/DDBJ whole genome shotgun (WGS) entry which is preliminary data.</text>
</comment>
<comment type="cofactor">
    <cofactor evidence="2">
        <name>FAD</name>
        <dbReference type="ChEBI" id="CHEBI:57692"/>
    </cofactor>
</comment>
<dbReference type="RefSeq" id="WP_343186625.1">
    <property type="nucleotide sequence ID" value="NZ_JBCITM010000014.1"/>
</dbReference>
<feature type="chain" id="PRO_5047182128" description="Urocanate reductase" evidence="10">
    <location>
        <begin position="29"/>
        <end position="728"/>
    </location>
</feature>
<dbReference type="InterPro" id="IPR036188">
    <property type="entry name" value="FAD/NAD-bd_sf"/>
</dbReference>
<evidence type="ECO:0000259" key="11">
    <source>
        <dbReference type="SMART" id="SM00900"/>
    </source>
</evidence>
<dbReference type="SMART" id="SM00900">
    <property type="entry name" value="FMN_bind"/>
    <property type="match status" value="2"/>
</dbReference>
<dbReference type="Pfam" id="PF04205">
    <property type="entry name" value="FMN_bind"/>
    <property type="match status" value="2"/>
</dbReference>
<keyword evidence="6" id="KW-0285">Flavoprotein</keyword>
<gene>
    <name evidence="12" type="ORF">AAIG11_12610</name>
</gene>
<evidence type="ECO:0000256" key="8">
    <source>
        <dbReference type="ARBA" id="ARBA00023002"/>
    </source>
</evidence>
<keyword evidence="7" id="KW-0274">FAD</keyword>
<dbReference type="Pfam" id="PF00890">
    <property type="entry name" value="FAD_binding_2"/>
    <property type="match status" value="2"/>
</dbReference>
<dbReference type="Gene3D" id="3.90.1010.20">
    <property type="match status" value="2"/>
</dbReference>
<dbReference type="EC" id="1.3.99.33" evidence="4"/>
<dbReference type="InterPro" id="IPR050315">
    <property type="entry name" value="FAD-oxidoreductase_2"/>
</dbReference>
<evidence type="ECO:0000256" key="9">
    <source>
        <dbReference type="ARBA" id="ARBA00049922"/>
    </source>
</evidence>
<dbReference type="SUPFAM" id="SSF51905">
    <property type="entry name" value="FAD/NAD(P)-binding domain"/>
    <property type="match status" value="1"/>
</dbReference>
<comment type="similarity">
    <text evidence="3">Belongs to the FAD-dependent oxidoreductase 2 family. FRD/SDH subfamily.</text>
</comment>
<evidence type="ECO:0000256" key="4">
    <source>
        <dbReference type="ARBA" id="ARBA00013137"/>
    </source>
</evidence>
<comment type="cofactor">
    <cofactor evidence="1">
        <name>FMN</name>
        <dbReference type="ChEBI" id="CHEBI:58210"/>
    </cofactor>
</comment>
<sequence length="728" mass="76055">MKRKLMMGLLIVCLMAGLLGCSSENAGSAEPETYVGTAKGYGGDVTVTVTMEENVIKEVTAEGPDETEGIGTKALEELPAAIVAANSTEVDVIAGATVTSNAILTAVRNALSEGDGTESAGMTFTPGTYAGEAYGYMSTIVLDVTVSEDAITGIEVVESGDSPILFDAARDGMISEILTYQTLAVDVVSGATSSSHGILNATKDALLKAGASEEMVNRQAERSDFTPESIENTADVIVVGGGGAGLVAAATAAEAGATVIVVEKAPYLGGNLVVFGGIYNTPDPSKQSLVEMSEAVKAMVEKAITVAPANEAHAAAIAAVKADYDKWKAEGATGLFDSASWFALQTWNAGDQVASKELVDVMCDNAYEGFEWLEAIGVEFTDGITQGAGSLYQRTHGAVKPNGSGFIDAYVETLNQYSDQVEILMETAADSLIMDGSKVVGITATDVKGNTYTLNANKGVVLATGGFAGNVALRQEYAEGGTWKDLGENVLTTNLKAVSGDGILMARDIGVNLVDMEHIQLLHLGNPFSGATTGVIPYKGRNADEVIFVNAEGNRFVAEDARRDVICNAILEQPGGFYWMIHDSKNIDPNSDLVANYLKGGYFHKADTLEELAEIIEVPAETLVASVDQYNHSVETKVDEVAGRGLFVETIDEGPYFAAKRVASAHHTMGGVEIDADARVYYEDGTIVEGLFAAGEVTGAIHGGNRVGGNAVVDTVVFGRIAGFNAAK</sequence>
<evidence type="ECO:0000313" key="12">
    <source>
        <dbReference type="EMBL" id="MEN1761326.1"/>
    </source>
</evidence>
<dbReference type="PANTHER" id="PTHR43400">
    <property type="entry name" value="FUMARATE REDUCTASE"/>
    <property type="match status" value="1"/>
</dbReference>
<evidence type="ECO:0000256" key="6">
    <source>
        <dbReference type="ARBA" id="ARBA00022630"/>
    </source>
</evidence>
<accession>A0ABU9VVZ1</accession>
<dbReference type="Proteomes" id="UP001407405">
    <property type="component" value="Unassembled WGS sequence"/>
</dbReference>
<dbReference type="PANTHER" id="PTHR43400:SF7">
    <property type="entry name" value="FAD-DEPENDENT OXIDOREDUCTASE 2 FAD BINDING DOMAIN-CONTAINING PROTEIN"/>
    <property type="match status" value="1"/>
</dbReference>
<dbReference type="InterPro" id="IPR027477">
    <property type="entry name" value="Succ_DH/fumarate_Rdtase_cat_sf"/>
</dbReference>
<dbReference type="Gene3D" id="3.50.50.60">
    <property type="entry name" value="FAD/NAD(P)-binding domain"/>
    <property type="match status" value="2"/>
</dbReference>
<evidence type="ECO:0000256" key="2">
    <source>
        <dbReference type="ARBA" id="ARBA00001974"/>
    </source>
</evidence>
<name>A0ABU9VVZ1_9CLOT</name>
<feature type="domain" description="FMN-binding" evidence="11">
    <location>
        <begin position="135"/>
        <end position="209"/>
    </location>
</feature>
<protein>
    <recommendedName>
        <fullName evidence="5">Urocanate reductase</fullName>
        <ecNumber evidence="4">1.3.99.33</ecNumber>
    </recommendedName>
</protein>
<proteinExistence type="inferred from homology"/>
<evidence type="ECO:0000256" key="10">
    <source>
        <dbReference type="SAM" id="SignalP"/>
    </source>
</evidence>
<evidence type="ECO:0000256" key="5">
    <source>
        <dbReference type="ARBA" id="ARBA00015872"/>
    </source>
</evidence>
<evidence type="ECO:0000256" key="7">
    <source>
        <dbReference type="ARBA" id="ARBA00022827"/>
    </source>
</evidence>
<dbReference type="InterPro" id="IPR003953">
    <property type="entry name" value="FAD-dep_OxRdtase_2_FAD-bd"/>
</dbReference>
<dbReference type="InterPro" id="IPR007329">
    <property type="entry name" value="FMN-bd"/>
</dbReference>
<reference evidence="12 13" key="1">
    <citation type="submission" date="2024-04" db="EMBL/GenBank/DDBJ databases">
        <title>Genome sequencing and metabolic network reconstruction of aminoacids and betaine degradation by Anoxynatronum sibiricum.</title>
        <authorList>
            <person name="Detkova E.N."/>
            <person name="Boltjanskaja Y.V."/>
            <person name="Mardanov A.V."/>
            <person name="Kevbrin V."/>
        </authorList>
    </citation>
    <scope>NUCLEOTIDE SEQUENCE [LARGE SCALE GENOMIC DNA]</scope>
    <source>
        <strain evidence="12 13">Z-7981</strain>
    </source>
</reference>
<evidence type="ECO:0000256" key="3">
    <source>
        <dbReference type="ARBA" id="ARBA00008040"/>
    </source>
</evidence>
<comment type="catalytic activity">
    <reaction evidence="9">
        <text>dihydrourocanate + A = urocanate + AH2</text>
        <dbReference type="Rhea" id="RHEA:36059"/>
        <dbReference type="ChEBI" id="CHEBI:13193"/>
        <dbReference type="ChEBI" id="CHEBI:17499"/>
        <dbReference type="ChEBI" id="CHEBI:27247"/>
        <dbReference type="ChEBI" id="CHEBI:72991"/>
        <dbReference type="EC" id="1.3.99.33"/>
    </reaction>
</comment>
<dbReference type="Gene3D" id="3.90.700.10">
    <property type="entry name" value="Succinate dehydrogenase/fumarate reductase flavoprotein, catalytic domain"/>
    <property type="match status" value="1"/>
</dbReference>
<dbReference type="PROSITE" id="PS51257">
    <property type="entry name" value="PROKAR_LIPOPROTEIN"/>
    <property type="match status" value="1"/>
</dbReference>
<evidence type="ECO:0000256" key="1">
    <source>
        <dbReference type="ARBA" id="ARBA00001917"/>
    </source>
</evidence>
<dbReference type="EMBL" id="JBCITM010000014">
    <property type="protein sequence ID" value="MEN1761326.1"/>
    <property type="molecule type" value="Genomic_DNA"/>
</dbReference>
<keyword evidence="10" id="KW-0732">Signal</keyword>
<dbReference type="SUPFAM" id="SSF56425">
    <property type="entry name" value="Succinate dehydrogenase/fumarate reductase flavoprotein, catalytic domain"/>
    <property type="match status" value="1"/>
</dbReference>
<keyword evidence="8" id="KW-0560">Oxidoreductase</keyword>
<keyword evidence="13" id="KW-1185">Reference proteome</keyword>